<evidence type="ECO:0000313" key="1">
    <source>
        <dbReference type="EMBL" id="CAH9096275.1"/>
    </source>
</evidence>
<comment type="caution">
    <text evidence="1">The sequence shown here is derived from an EMBL/GenBank/DDBJ whole genome shotgun (WGS) entry which is preliminary data.</text>
</comment>
<dbReference type="Proteomes" id="UP001152484">
    <property type="component" value="Unassembled WGS sequence"/>
</dbReference>
<keyword evidence="2" id="KW-1185">Reference proteome</keyword>
<dbReference type="OrthoDB" id="985898at2759"/>
<dbReference type="PANTHER" id="PTHR31509">
    <property type="entry name" value="BPS1-LIKE PROTEIN"/>
    <property type="match status" value="1"/>
</dbReference>
<name>A0A9P0ZAY2_CUSEU</name>
<reference evidence="1" key="1">
    <citation type="submission" date="2022-07" db="EMBL/GenBank/DDBJ databases">
        <authorList>
            <person name="Macas J."/>
            <person name="Novak P."/>
            <person name="Neumann P."/>
        </authorList>
    </citation>
    <scope>NUCLEOTIDE SEQUENCE</scope>
</reference>
<sequence length="315" mass="34945">MVVLMQKLSHFLKNPSEPATRRSPALDHHASLTEFRSGVSSFLKQIQSDHRGEPPESEFWTLGRVQSFLDALSLVHKYFEKTVAADLAQPSGGGDCSWGQEITEEYLNFSFDLLGLLNCVSSSLSHLNQARVSLSIGLSHSDISAKHLRKIQPMDLQGNFKVSGMKQESTDYTDKKERVIHEAMKITKGVSLWILGAVLSALCSDIRPYLELRKSALDSSGHDEPLLLGLDCRFNQEVMEKKHNVVKEVGEINKTVAAMLAAAAAGEDVAGELGKQIQLFEERLDGIRQKIDYLFLEVLAARNRLVDGLRLTGNN</sequence>
<protein>
    <submittedName>
        <fullName evidence="1">Uncharacterized protein</fullName>
    </submittedName>
</protein>
<evidence type="ECO:0000313" key="2">
    <source>
        <dbReference type="Proteomes" id="UP001152484"/>
    </source>
</evidence>
<dbReference type="AlphaFoldDB" id="A0A9P0ZAY2"/>
<dbReference type="EMBL" id="CAMAPE010000035">
    <property type="protein sequence ID" value="CAH9096275.1"/>
    <property type="molecule type" value="Genomic_DNA"/>
</dbReference>
<accession>A0A9P0ZAY2</accession>
<organism evidence="1 2">
    <name type="scientific">Cuscuta europaea</name>
    <name type="common">European dodder</name>
    <dbReference type="NCBI Taxonomy" id="41803"/>
    <lineage>
        <taxon>Eukaryota</taxon>
        <taxon>Viridiplantae</taxon>
        <taxon>Streptophyta</taxon>
        <taxon>Embryophyta</taxon>
        <taxon>Tracheophyta</taxon>
        <taxon>Spermatophyta</taxon>
        <taxon>Magnoliopsida</taxon>
        <taxon>eudicotyledons</taxon>
        <taxon>Gunneridae</taxon>
        <taxon>Pentapetalae</taxon>
        <taxon>asterids</taxon>
        <taxon>lamiids</taxon>
        <taxon>Solanales</taxon>
        <taxon>Convolvulaceae</taxon>
        <taxon>Cuscuteae</taxon>
        <taxon>Cuscuta</taxon>
        <taxon>Cuscuta subgen. Cuscuta</taxon>
    </lineage>
</organism>
<proteinExistence type="predicted"/>
<gene>
    <name evidence="1" type="ORF">CEURO_LOCUS13346</name>
</gene>